<feature type="domain" description="Aspartate dehydrogenase" evidence="7">
    <location>
        <begin position="168"/>
        <end position="253"/>
    </location>
</feature>
<accession>A0A285SEF7</accession>
<gene>
    <name evidence="6" type="primary">nadX</name>
    <name evidence="9" type="ORF">SAMN05421512_10535</name>
</gene>
<comment type="catalytic activity">
    <reaction evidence="6">
        <text>L-aspartate + NADP(+) + H2O = oxaloacetate + NH4(+) + NADPH + H(+)</text>
        <dbReference type="Rhea" id="RHEA:11784"/>
        <dbReference type="ChEBI" id="CHEBI:15377"/>
        <dbReference type="ChEBI" id="CHEBI:15378"/>
        <dbReference type="ChEBI" id="CHEBI:16452"/>
        <dbReference type="ChEBI" id="CHEBI:28938"/>
        <dbReference type="ChEBI" id="CHEBI:29991"/>
        <dbReference type="ChEBI" id="CHEBI:57783"/>
        <dbReference type="ChEBI" id="CHEBI:58349"/>
        <dbReference type="EC" id="1.4.1.21"/>
    </reaction>
</comment>
<dbReference type="InterPro" id="IPR005106">
    <property type="entry name" value="Asp/hSer_DH_NAD-bd"/>
</dbReference>
<dbReference type="InterPro" id="IPR002811">
    <property type="entry name" value="Asp_DH"/>
</dbReference>
<evidence type="ECO:0000256" key="5">
    <source>
        <dbReference type="ARBA" id="ARBA00023027"/>
    </source>
</evidence>
<dbReference type="GO" id="GO:0051287">
    <property type="term" value="F:NAD binding"/>
    <property type="evidence" value="ECO:0007669"/>
    <property type="project" value="UniProtKB-UniRule"/>
</dbReference>
<evidence type="ECO:0000313" key="10">
    <source>
        <dbReference type="Proteomes" id="UP000219331"/>
    </source>
</evidence>
<organism evidence="9 10">
    <name type="scientific">Stappia indica</name>
    <dbReference type="NCBI Taxonomy" id="538381"/>
    <lineage>
        <taxon>Bacteria</taxon>
        <taxon>Pseudomonadati</taxon>
        <taxon>Pseudomonadota</taxon>
        <taxon>Alphaproteobacteria</taxon>
        <taxon>Hyphomicrobiales</taxon>
        <taxon>Stappiaceae</taxon>
        <taxon>Stappia</taxon>
    </lineage>
</organism>
<comment type="catalytic activity">
    <reaction evidence="6">
        <text>L-aspartate + NAD(+) + H2O = oxaloacetate + NH4(+) + NADH + H(+)</text>
        <dbReference type="Rhea" id="RHEA:11788"/>
        <dbReference type="ChEBI" id="CHEBI:15377"/>
        <dbReference type="ChEBI" id="CHEBI:15378"/>
        <dbReference type="ChEBI" id="CHEBI:16452"/>
        <dbReference type="ChEBI" id="CHEBI:28938"/>
        <dbReference type="ChEBI" id="CHEBI:29991"/>
        <dbReference type="ChEBI" id="CHEBI:57540"/>
        <dbReference type="ChEBI" id="CHEBI:57945"/>
        <dbReference type="EC" id="1.4.1.21"/>
    </reaction>
</comment>
<dbReference type="UniPathway" id="UPA00253">
    <property type="reaction ID" value="UER00456"/>
</dbReference>
<dbReference type="PIRSF" id="PIRSF005227">
    <property type="entry name" value="Asp_dh_NAD_syn"/>
    <property type="match status" value="1"/>
</dbReference>
<dbReference type="SUPFAM" id="SSF55347">
    <property type="entry name" value="Glyceraldehyde-3-phosphate dehydrogenase-like, C-terminal domain"/>
    <property type="match status" value="1"/>
</dbReference>
<sequence length="266" mass="27357">MKHVAIIGYGAIASHVIRAISSSSAIRLGGVIGRAERLAAAREAVGQDVAVVESIDGLATRPDLVLDCAGHPGLIAHGAGILERGIDLVSVSAGALADAALYETLARAASASGARLRIASGAIGGLDVLSAARHGGLDRVTYRGRKPVASWRGTPAETVLDLDTLMDARIHFRGTAREAARLYPKNANVTASVALAGIGFDATEVELVADPTCTSNCHELEAEGAFGNFSLRLNGYQLADNPKSSALTAMSMINAALSLEEPILVA</sequence>
<dbReference type="NCBIfam" id="NF009827">
    <property type="entry name" value="PRK13303.1-2"/>
    <property type="match status" value="1"/>
</dbReference>
<evidence type="ECO:0000259" key="8">
    <source>
        <dbReference type="Pfam" id="PF03447"/>
    </source>
</evidence>
<dbReference type="GO" id="GO:0050661">
    <property type="term" value="F:NADP binding"/>
    <property type="evidence" value="ECO:0007669"/>
    <property type="project" value="UniProtKB-UniRule"/>
</dbReference>
<dbReference type="NCBIfam" id="NF009828">
    <property type="entry name" value="PRK13303.1-3"/>
    <property type="match status" value="1"/>
</dbReference>
<dbReference type="InterPro" id="IPR011182">
    <property type="entry name" value="L-Asp_DH"/>
</dbReference>
<keyword evidence="4 6" id="KW-0560">Oxidoreductase</keyword>
<dbReference type="RefSeq" id="WP_097174766.1">
    <property type="nucleotide sequence ID" value="NZ_OBML01000005.1"/>
</dbReference>
<name>A0A285SEF7_9HYPH</name>
<evidence type="ECO:0000256" key="2">
    <source>
        <dbReference type="ARBA" id="ARBA00022642"/>
    </source>
</evidence>
<dbReference type="InterPro" id="IPR020626">
    <property type="entry name" value="Asp_DH_prok"/>
</dbReference>
<dbReference type="Pfam" id="PF01958">
    <property type="entry name" value="Asp_DH_C"/>
    <property type="match status" value="1"/>
</dbReference>
<dbReference type="OrthoDB" id="8456681at2"/>
<dbReference type="PANTHER" id="PTHR31873">
    <property type="entry name" value="L-ASPARTATE DEHYDROGENASE-RELATED"/>
    <property type="match status" value="1"/>
</dbReference>
<dbReference type="Gene3D" id="3.30.360.10">
    <property type="entry name" value="Dihydrodipicolinate Reductase, domain 2"/>
    <property type="match status" value="1"/>
</dbReference>
<feature type="binding site" evidence="6">
    <location>
        <position position="188"/>
    </location>
    <ligand>
        <name>NAD(+)</name>
        <dbReference type="ChEBI" id="CHEBI:57540"/>
    </ligand>
</feature>
<protein>
    <recommendedName>
        <fullName evidence="6">L-aspartate dehydrogenase</fullName>
        <ecNumber evidence="6">1.4.1.21</ecNumber>
    </recommendedName>
</protein>
<keyword evidence="5 6" id="KW-0520">NAD</keyword>
<dbReference type="PANTHER" id="PTHR31873:SF6">
    <property type="entry name" value="ASPARTATE DEHYDROGENASE DOMAIN-CONTAINING PROTEIN"/>
    <property type="match status" value="1"/>
</dbReference>
<keyword evidence="3 6" id="KW-0521">NADP</keyword>
<reference evidence="9 10" key="1">
    <citation type="submission" date="2017-08" db="EMBL/GenBank/DDBJ databases">
        <authorList>
            <person name="de Groot N.N."/>
        </authorList>
    </citation>
    <scope>NUCLEOTIDE SEQUENCE [LARGE SCALE GENOMIC DNA]</scope>
    <source>
        <strain evidence="9 10">USBA 352</strain>
    </source>
</reference>
<dbReference type="Proteomes" id="UP000219331">
    <property type="component" value="Unassembled WGS sequence"/>
</dbReference>
<dbReference type="EC" id="1.4.1.21" evidence="6"/>
<dbReference type="InterPro" id="IPR036291">
    <property type="entry name" value="NAD(P)-bd_dom_sf"/>
</dbReference>
<evidence type="ECO:0000256" key="1">
    <source>
        <dbReference type="ARBA" id="ARBA00008331"/>
    </source>
</evidence>
<dbReference type="HAMAP" id="MF_01265">
    <property type="entry name" value="NadX"/>
    <property type="match status" value="1"/>
</dbReference>
<proteinExistence type="inferred from homology"/>
<dbReference type="GO" id="GO:0016639">
    <property type="term" value="F:oxidoreductase activity, acting on the CH-NH2 group of donors, NAD or NADP as acceptor"/>
    <property type="evidence" value="ECO:0007669"/>
    <property type="project" value="UniProtKB-UniRule"/>
</dbReference>
<evidence type="ECO:0000313" key="9">
    <source>
        <dbReference type="EMBL" id="SOC06246.1"/>
    </source>
</evidence>
<evidence type="ECO:0000256" key="4">
    <source>
        <dbReference type="ARBA" id="ARBA00023002"/>
    </source>
</evidence>
<dbReference type="STRING" id="538381.GCA_001696535_02254"/>
<keyword evidence="2 6" id="KW-0662">Pyridine nucleotide biosynthesis</keyword>
<evidence type="ECO:0000256" key="6">
    <source>
        <dbReference type="HAMAP-Rule" id="MF_01265"/>
    </source>
</evidence>
<dbReference type="GO" id="GO:0009435">
    <property type="term" value="P:NAD+ biosynthetic process"/>
    <property type="evidence" value="ECO:0007669"/>
    <property type="project" value="UniProtKB-UniRule"/>
</dbReference>
<dbReference type="GO" id="GO:0033735">
    <property type="term" value="F:aspartate dehydrogenase [NAD(P)+] activity"/>
    <property type="evidence" value="ECO:0007669"/>
    <property type="project" value="UniProtKB-EC"/>
</dbReference>
<keyword evidence="10" id="KW-1185">Reference proteome</keyword>
<evidence type="ECO:0000256" key="3">
    <source>
        <dbReference type="ARBA" id="ARBA00022857"/>
    </source>
</evidence>
<comment type="pathway">
    <text evidence="6">Cofactor biosynthesis; NAD(+) biosynthesis; iminoaspartate from L-aspartate (dehydrogenase route): step 1/1.</text>
</comment>
<feature type="binding site" evidence="6">
    <location>
        <position position="122"/>
    </location>
    <ligand>
        <name>NAD(+)</name>
        <dbReference type="ChEBI" id="CHEBI:57540"/>
    </ligand>
</feature>
<feature type="active site" evidence="6">
    <location>
        <position position="218"/>
    </location>
</feature>
<comment type="similarity">
    <text evidence="1 6">Belongs to the L-aspartate dehydrogenase family.</text>
</comment>
<dbReference type="AlphaFoldDB" id="A0A285SEF7"/>
<evidence type="ECO:0000259" key="7">
    <source>
        <dbReference type="Pfam" id="PF01958"/>
    </source>
</evidence>
<comment type="function">
    <text evidence="6">Specifically catalyzes the NAD or NADP-dependent dehydrogenation of L-aspartate to iminoaspartate.</text>
</comment>
<dbReference type="SUPFAM" id="SSF51735">
    <property type="entry name" value="NAD(P)-binding Rossmann-fold domains"/>
    <property type="match status" value="1"/>
</dbReference>
<dbReference type="EMBL" id="OBML01000005">
    <property type="protein sequence ID" value="SOC06246.1"/>
    <property type="molecule type" value="Genomic_DNA"/>
</dbReference>
<feature type="domain" description="Aspartate/homoserine dehydrogenase NAD-binding" evidence="8">
    <location>
        <begin position="8"/>
        <end position="117"/>
    </location>
</feature>
<comment type="miscellaneous">
    <text evidence="6">The iminoaspartate product is unstable in aqueous solution and can decompose to oxaloacetate and ammonia.</text>
</comment>
<dbReference type="Pfam" id="PF03447">
    <property type="entry name" value="NAD_binding_3"/>
    <property type="match status" value="1"/>
</dbReference>
<dbReference type="Gene3D" id="3.40.50.720">
    <property type="entry name" value="NAD(P)-binding Rossmann-like Domain"/>
    <property type="match status" value="1"/>
</dbReference>